<organism evidence="3 4">
    <name type="scientific">Cloeon dipterum</name>
    <dbReference type="NCBI Taxonomy" id="197152"/>
    <lineage>
        <taxon>Eukaryota</taxon>
        <taxon>Metazoa</taxon>
        <taxon>Ecdysozoa</taxon>
        <taxon>Arthropoda</taxon>
        <taxon>Hexapoda</taxon>
        <taxon>Insecta</taxon>
        <taxon>Pterygota</taxon>
        <taxon>Palaeoptera</taxon>
        <taxon>Ephemeroptera</taxon>
        <taxon>Pisciforma</taxon>
        <taxon>Baetidae</taxon>
        <taxon>Cloeon</taxon>
    </lineage>
</organism>
<dbReference type="PROSITE" id="PS50041">
    <property type="entry name" value="C_TYPE_LECTIN_2"/>
    <property type="match status" value="1"/>
</dbReference>
<name>A0A8S1DDJ8_9INSE</name>
<gene>
    <name evidence="3" type="ORF">CLODIP_2_CD10245</name>
</gene>
<keyword evidence="1" id="KW-0732">Signal</keyword>
<dbReference type="InterPro" id="IPR016186">
    <property type="entry name" value="C-type_lectin-like/link_sf"/>
</dbReference>
<dbReference type="EMBL" id="CADEPI010000168">
    <property type="protein sequence ID" value="CAB3378570.1"/>
    <property type="molecule type" value="Genomic_DNA"/>
</dbReference>
<feature type="chain" id="PRO_5035760839" description="C-type lectin domain-containing protein" evidence="1">
    <location>
        <begin position="20"/>
        <end position="288"/>
    </location>
</feature>
<proteinExistence type="predicted"/>
<dbReference type="Proteomes" id="UP000494165">
    <property type="component" value="Unassembled WGS sequence"/>
</dbReference>
<dbReference type="Gene3D" id="3.10.100.10">
    <property type="entry name" value="Mannose-Binding Protein A, subunit A"/>
    <property type="match status" value="2"/>
</dbReference>
<accession>A0A8S1DDJ8</accession>
<dbReference type="AlphaFoldDB" id="A0A8S1DDJ8"/>
<feature type="domain" description="C-type lectin" evidence="2">
    <location>
        <begin position="31"/>
        <end position="150"/>
    </location>
</feature>
<protein>
    <recommendedName>
        <fullName evidence="2">C-type lectin domain-containing protein</fullName>
    </recommendedName>
</protein>
<sequence>MQSRHIVFVVAALSACVASASVAPLGNSVTIGGEDFLIFFDTQVARNDSVQLCVARNSTLVSFDRPGRYEAITNWSFSNDMYGQTYWTDAFRPANSKEWLWGNSGERINEFPWGLQQPDLENSTDPLCIFVWGYWGGFFDDECSANATFLPVERETEIININGEEYLLSNVPMTRHESMAFCASRNMSLLSFDRPGRYEDLYFWSWETGWSSAVFWTSALREEGHKKWIWETSGEQITDFHWGLQQPELADNYSRQCFFFWPYFGGNFDELCTETNSSSATASFCQHH</sequence>
<keyword evidence="4" id="KW-1185">Reference proteome</keyword>
<evidence type="ECO:0000259" key="2">
    <source>
        <dbReference type="PROSITE" id="PS50041"/>
    </source>
</evidence>
<evidence type="ECO:0000313" key="4">
    <source>
        <dbReference type="Proteomes" id="UP000494165"/>
    </source>
</evidence>
<dbReference type="SUPFAM" id="SSF56436">
    <property type="entry name" value="C-type lectin-like"/>
    <property type="match status" value="2"/>
</dbReference>
<feature type="signal peptide" evidence="1">
    <location>
        <begin position="1"/>
        <end position="19"/>
    </location>
</feature>
<dbReference type="InterPro" id="IPR016187">
    <property type="entry name" value="CTDL_fold"/>
</dbReference>
<comment type="caution">
    <text evidence="3">The sequence shown here is derived from an EMBL/GenBank/DDBJ whole genome shotgun (WGS) entry which is preliminary data.</text>
</comment>
<dbReference type="PROSITE" id="PS51257">
    <property type="entry name" value="PROKAR_LIPOPROTEIN"/>
    <property type="match status" value="1"/>
</dbReference>
<evidence type="ECO:0000256" key="1">
    <source>
        <dbReference type="SAM" id="SignalP"/>
    </source>
</evidence>
<evidence type="ECO:0000313" key="3">
    <source>
        <dbReference type="EMBL" id="CAB3378570.1"/>
    </source>
</evidence>
<dbReference type="InterPro" id="IPR001304">
    <property type="entry name" value="C-type_lectin-like"/>
</dbReference>
<reference evidence="3 4" key="1">
    <citation type="submission" date="2020-04" db="EMBL/GenBank/DDBJ databases">
        <authorList>
            <person name="Alioto T."/>
            <person name="Alioto T."/>
            <person name="Gomez Garrido J."/>
        </authorList>
    </citation>
    <scope>NUCLEOTIDE SEQUENCE [LARGE SCALE GENOMIC DNA]</scope>
</reference>
<dbReference type="CDD" id="cd00037">
    <property type="entry name" value="CLECT"/>
    <property type="match status" value="2"/>
</dbReference>